<keyword evidence="12" id="KW-1185">Reference proteome</keyword>
<evidence type="ECO:0000313" key="11">
    <source>
        <dbReference type="EMBL" id="TPP58411.1"/>
    </source>
</evidence>
<sequence length="135" mass="15154">MSIVSTKNKRKNAEPQGLEVPAKLSTTDKEAIKPPDSKVPAIHPIKISLPAQPKMPEKTIKPAKKLKEVFNTDDESEEEEIPEEARIRMRNKGRFTPTSSGPNSYGKSQFGFIDRRALLNRQTEALNQIASNEDR</sequence>
<dbReference type="Proteomes" id="UP000316759">
    <property type="component" value="Unassembled WGS sequence"/>
</dbReference>
<gene>
    <name evidence="11" type="ORF">FGIG_03814</name>
</gene>
<protein>
    <recommendedName>
        <fullName evidence="4">PEST proteolytic signal-containing nuclear protein</fullName>
    </recommendedName>
</protein>
<evidence type="ECO:0000256" key="4">
    <source>
        <dbReference type="ARBA" id="ARBA00022059"/>
    </source>
</evidence>
<comment type="subunit">
    <text evidence="3">Interacts with UHRF2/NIRF.</text>
</comment>
<comment type="subcellular location">
    <subcellularLocation>
        <location evidence="2">Nucleus</location>
    </subcellularLocation>
</comment>
<dbReference type="AlphaFoldDB" id="A0A504YCV6"/>
<evidence type="ECO:0000256" key="3">
    <source>
        <dbReference type="ARBA" id="ARBA00011097"/>
    </source>
</evidence>
<dbReference type="PANTHER" id="PTHR16523">
    <property type="entry name" value="PEST PROTEOLYTIC SIGNAL-CONTAINING NUCLEAR PROTEIN"/>
    <property type="match status" value="1"/>
</dbReference>
<keyword evidence="9" id="KW-0131">Cell cycle</keyword>
<dbReference type="STRING" id="46835.A0A504YCV6"/>
<feature type="compositionally biased region" description="Polar residues" evidence="10">
    <location>
        <begin position="96"/>
        <end position="107"/>
    </location>
</feature>
<dbReference type="OrthoDB" id="10068198at2759"/>
<dbReference type="GO" id="GO:0005634">
    <property type="term" value="C:nucleus"/>
    <property type="evidence" value="ECO:0007669"/>
    <property type="project" value="UniProtKB-SubCell"/>
</dbReference>
<feature type="compositionally biased region" description="Basic and acidic residues" evidence="10">
    <location>
        <begin position="26"/>
        <end position="36"/>
    </location>
</feature>
<reference evidence="11 12" key="1">
    <citation type="submission" date="2019-04" db="EMBL/GenBank/DDBJ databases">
        <title>Annotation for the trematode Fasciola gigantica.</title>
        <authorList>
            <person name="Choi Y.-J."/>
        </authorList>
    </citation>
    <scope>NUCLEOTIDE SEQUENCE [LARGE SCALE GENOMIC DNA]</scope>
    <source>
        <strain evidence="11">Uganda_cow_1</strain>
    </source>
</reference>
<keyword evidence="8" id="KW-0539">Nucleus</keyword>
<dbReference type="Pfam" id="PF15473">
    <property type="entry name" value="PCNP"/>
    <property type="match status" value="1"/>
</dbReference>
<evidence type="ECO:0000256" key="8">
    <source>
        <dbReference type="ARBA" id="ARBA00023242"/>
    </source>
</evidence>
<evidence type="ECO:0000256" key="1">
    <source>
        <dbReference type="ARBA" id="ARBA00002646"/>
    </source>
</evidence>
<evidence type="ECO:0000256" key="10">
    <source>
        <dbReference type="SAM" id="MobiDB-lite"/>
    </source>
</evidence>
<feature type="region of interest" description="Disordered" evidence="10">
    <location>
        <begin position="88"/>
        <end position="108"/>
    </location>
</feature>
<evidence type="ECO:0000256" key="6">
    <source>
        <dbReference type="ARBA" id="ARBA00022843"/>
    </source>
</evidence>
<evidence type="ECO:0000256" key="7">
    <source>
        <dbReference type="ARBA" id="ARBA00022990"/>
    </source>
</evidence>
<keyword evidence="7" id="KW-0007">Acetylation</keyword>
<evidence type="ECO:0000256" key="2">
    <source>
        <dbReference type="ARBA" id="ARBA00004123"/>
    </source>
</evidence>
<comment type="caution">
    <text evidence="11">The sequence shown here is derived from an EMBL/GenBank/DDBJ whole genome shotgun (WGS) entry which is preliminary data.</text>
</comment>
<proteinExistence type="predicted"/>
<dbReference type="GO" id="GO:0043161">
    <property type="term" value="P:proteasome-mediated ubiquitin-dependent protein catabolic process"/>
    <property type="evidence" value="ECO:0007669"/>
    <property type="project" value="TreeGrafter"/>
</dbReference>
<organism evidence="11 12">
    <name type="scientific">Fasciola gigantica</name>
    <name type="common">Giant liver fluke</name>
    <dbReference type="NCBI Taxonomy" id="46835"/>
    <lineage>
        <taxon>Eukaryota</taxon>
        <taxon>Metazoa</taxon>
        <taxon>Spiralia</taxon>
        <taxon>Lophotrochozoa</taxon>
        <taxon>Platyhelminthes</taxon>
        <taxon>Trematoda</taxon>
        <taxon>Digenea</taxon>
        <taxon>Plagiorchiida</taxon>
        <taxon>Echinostomata</taxon>
        <taxon>Echinostomatoidea</taxon>
        <taxon>Fasciolidae</taxon>
        <taxon>Fasciola</taxon>
    </lineage>
</organism>
<dbReference type="EMBL" id="SUNJ01012034">
    <property type="protein sequence ID" value="TPP58411.1"/>
    <property type="molecule type" value="Genomic_DNA"/>
</dbReference>
<dbReference type="InterPro" id="IPR029169">
    <property type="entry name" value="PCNP"/>
</dbReference>
<evidence type="ECO:0000256" key="5">
    <source>
        <dbReference type="ARBA" id="ARBA00022553"/>
    </source>
</evidence>
<keyword evidence="5" id="KW-0597">Phosphoprotein</keyword>
<keyword evidence="6" id="KW-0832">Ubl conjugation</keyword>
<name>A0A504YCV6_FASGI</name>
<evidence type="ECO:0000256" key="9">
    <source>
        <dbReference type="ARBA" id="ARBA00023306"/>
    </source>
</evidence>
<evidence type="ECO:0000313" key="12">
    <source>
        <dbReference type="Proteomes" id="UP000316759"/>
    </source>
</evidence>
<dbReference type="GO" id="GO:0016567">
    <property type="term" value="P:protein ubiquitination"/>
    <property type="evidence" value="ECO:0007669"/>
    <property type="project" value="InterPro"/>
</dbReference>
<feature type="region of interest" description="Disordered" evidence="10">
    <location>
        <begin position="1"/>
        <end position="41"/>
    </location>
</feature>
<dbReference type="PANTHER" id="PTHR16523:SF6">
    <property type="entry name" value="PEST PROTEOLYTIC SIGNAL-CONTAINING NUCLEAR PROTEIN"/>
    <property type="match status" value="1"/>
</dbReference>
<accession>A0A504YCV6</accession>
<comment type="function">
    <text evidence="1">May be involved in cell cycle regulation.</text>
</comment>